<accession>A0A517SE37</accession>
<organism evidence="2 3">
    <name type="scientific">Caulifigura coniformis</name>
    <dbReference type="NCBI Taxonomy" id="2527983"/>
    <lineage>
        <taxon>Bacteria</taxon>
        <taxon>Pseudomonadati</taxon>
        <taxon>Planctomycetota</taxon>
        <taxon>Planctomycetia</taxon>
        <taxon>Planctomycetales</taxon>
        <taxon>Planctomycetaceae</taxon>
        <taxon>Caulifigura</taxon>
    </lineage>
</organism>
<sequence length="318" mass="34278">MLRSFRRGFTLIELLVVIAIIAILIALLLPAVQQAREAARRTQCKNNLKQFGLALHNYHDTVNVFPAANISPGAANCDGILIAPNRQILNHTAYQFILPYIEQAPLYNQINFNVPSGNAKHATGCGATAGTTWPNLTALDAVIAGFMCPSGSPNDTPSTDTNPGPYCRNRAHRTSYGLVAVGDEQGTGFGVSYRALAAANKSAWWHNGAAKIGEIQDGTSNTMMLIETPIRKQSLAYGPFWNQYTHAMFIQPRKGINVPHPTTPPQPYVYAWNAGSDHTGGAHILLGDGAVRFLSQNIDIGTINALASIKNGEVVGEF</sequence>
<evidence type="ECO:0000313" key="2">
    <source>
        <dbReference type="EMBL" id="QDT54371.1"/>
    </source>
</evidence>
<evidence type="ECO:0000259" key="1">
    <source>
        <dbReference type="Pfam" id="PF07596"/>
    </source>
</evidence>
<dbReference type="Pfam" id="PF07963">
    <property type="entry name" value="N_methyl"/>
    <property type="match status" value="1"/>
</dbReference>
<dbReference type="EMBL" id="CP036271">
    <property type="protein sequence ID" value="QDT54371.1"/>
    <property type="molecule type" value="Genomic_DNA"/>
</dbReference>
<feature type="domain" description="DUF1559" evidence="1">
    <location>
        <begin position="33"/>
        <end position="300"/>
    </location>
</feature>
<evidence type="ECO:0000313" key="3">
    <source>
        <dbReference type="Proteomes" id="UP000315700"/>
    </source>
</evidence>
<protein>
    <submittedName>
        <fullName evidence="2">Type II secretion system protein G</fullName>
    </submittedName>
</protein>
<dbReference type="PANTHER" id="PTHR30093">
    <property type="entry name" value="GENERAL SECRETION PATHWAY PROTEIN G"/>
    <property type="match status" value="1"/>
</dbReference>
<dbReference type="Gene3D" id="3.30.700.10">
    <property type="entry name" value="Glycoprotein, Type 4 Pilin"/>
    <property type="match status" value="1"/>
</dbReference>
<dbReference type="RefSeq" id="WP_145030232.1">
    <property type="nucleotide sequence ID" value="NZ_CP036271.1"/>
</dbReference>
<dbReference type="InterPro" id="IPR011453">
    <property type="entry name" value="DUF1559"/>
</dbReference>
<dbReference type="NCBIfam" id="TIGR02532">
    <property type="entry name" value="IV_pilin_GFxxxE"/>
    <property type="match status" value="1"/>
</dbReference>
<keyword evidence="3" id="KW-1185">Reference proteome</keyword>
<dbReference type="Pfam" id="PF07596">
    <property type="entry name" value="SBP_bac_10"/>
    <property type="match status" value="1"/>
</dbReference>
<dbReference type="InterPro" id="IPR027558">
    <property type="entry name" value="Pre_pil_HX9DG_C"/>
</dbReference>
<dbReference type="PANTHER" id="PTHR30093:SF2">
    <property type="entry name" value="TYPE II SECRETION SYSTEM PROTEIN H"/>
    <property type="match status" value="1"/>
</dbReference>
<proteinExistence type="predicted"/>
<gene>
    <name evidence="2" type="primary">xcpT_28</name>
    <name evidence="2" type="ORF">Pan44_24040</name>
</gene>
<name>A0A517SE37_9PLAN</name>
<dbReference type="InterPro" id="IPR045584">
    <property type="entry name" value="Pilin-like"/>
</dbReference>
<dbReference type="NCBIfam" id="TIGR04294">
    <property type="entry name" value="pre_pil_HX9DG"/>
    <property type="match status" value="1"/>
</dbReference>
<dbReference type="InParanoid" id="A0A517SE37"/>
<dbReference type="KEGG" id="ccos:Pan44_24040"/>
<dbReference type="SUPFAM" id="SSF54523">
    <property type="entry name" value="Pili subunits"/>
    <property type="match status" value="1"/>
</dbReference>
<reference evidence="2 3" key="1">
    <citation type="submission" date="2019-02" db="EMBL/GenBank/DDBJ databases">
        <title>Deep-cultivation of Planctomycetes and their phenomic and genomic characterization uncovers novel biology.</title>
        <authorList>
            <person name="Wiegand S."/>
            <person name="Jogler M."/>
            <person name="Boedeker C."/>
            <person name="Pinto D."/>
            <person name="Vollmers J."/>
            <person name="Rivas-Marin E."/>
            <person name="Kohn T."/>
            <person name="Peeters S.H."/>
            <person name="Heuer A."/>
            <person name="Rast P."/>
            <person name="Oberbeckmann S."/>
            <person name="Bunk B."/>
            <person name="Jeske O."/>
            <person name="Meyerdierks A."/>
            <person name="Storesund J.E."/>
            <person name="Kallscheuer N."/>
            <person name="Luecker S."/>
            <person name="Lage O.M."/>
            <person name="Pohl T."/>
            <person name="Merkel B.J."/>
            <person name="Hornburger P."/>
            <person name="Mueller R.-W."/>
            <person name="Bruemmer F."/>
            <person name="Labrenz M."/>
            <person name="Spormann A.M."/>
            <person name="Op den Camp H."/>
            <person name="Overmann J."/>
            <person name="Amann R."/>
            <person name="Jetten M.S.M."/>
            <person name="Mascher T."/>
            <person name="Medema M.H."/>
            <person name="Devos D.P."/>
            <person name="Kaster A.-K."/>
            <person name="Ovreas L."/>
            <person name="Rohde M."/>
            <person name="Galperin M.Y."/>
            <person name="Jogler C."/>
        </authorList>
    </citation>
    <scope>NUCLEOTIDE SEQUENCE [LARGE SCALE GENOMIC DNA]</scope>
    <source>
        <strain evidence="2 3">Pan44</strain>
    </source>
</reference>
<dbReference type="OrthoDB" id="241095at2"/>
<dbReference type="Proteomes" id="UP000315700">
    <property type="component" value="Chromosome"/>
</dbReference>
<dbReference type="PROSITE" id="PS00409">
    <property type="entry name" value="PROKAR_NTER_METHYL"/>
    <property type="match status" value="1"/>
</dbReference>
<dbReference type="AlphaFoldDB" id="A0A517SE37"/>
<dbReference type="InterPro" id="IPR012902">
    <property type="entry name" value="N_methyl_site"/>
</dbReference>